<feature type="compositionally biased region" description="Polar residues" evidence="4">
    <location>
        <begin position="1011"/>
        <end position="1025"/>
    </location>
</feature>
<organism evidence="6 7">
    <name type="scientific">Volvox africanus</name>
    <dbReference type="NCBI Taxonomy" id="51714"/>
    <lineage>
        <taxon>Eukaryota</taxon>
        <taxon>Viridiplantae</taxon>
        <taxon>Chlorophyta</taxon>
        <taxon>core chlorophytes</taxon>
        <taxon>Chlorophyceae</taxon>
        <taxon>CS clade</taxon>
        <taxon>Chlamydomonadales</taxon>
        <taxon>Volvocaceae</taxon>
        <taxon>Volvox</taxon>
    </lineage>
</organism>
<feature type="region of interest" description="Disordered" evidence="4">
    <location>
        <begin position="877"/>
        <end position="897"/>
    </location>
</feature>
<feature type="compositionally biased region" description="Low complexity" evidence="4">
    <location>
        <begin position="1180"/>
        <end position="1195"/>
    </location>
</feature>
<dbReference type="CDD" id="cd00038">
    <property type="entry name" value="CAP_ED"/>
    <property type="match status" value="1"/>
</dbReference>
<keyword evidence="2" id="KW-0433">Leucine-rich repeat</keyword>
<feature type="compositionally biased region" description="Low complexity" evidence="4">
    <location>
        <begin position="1339"/>
        <end position="1351"/>
    </location>
</feature>
<dbReference type="InterPro" id="IPR001611">
    <property type="entry name" value="Leu-rich_rpt"/>
</dbReference>
<dbReference type="InterPro" id="IPR000595">
    <property type="entry name" value="cNMP-bd_dom"/>
</dbReference>
<proteinExistence type="predicted"/>
<feature type="region of interest" description="Disordered" evidence="4">
    <location>
        <begin position="1271"/>
        <end position="1290"/>
    </location>
</feature>
<comment type="caution">
    <text evidence="6">The sequence shown here is derived from an EMBL/GenBank/DDBJ whole genome shotgun (WGS) entry which is preliminary data.</text>
</comment>
<feature type="compositionally biased region" description="Gly residues" evidence="4">
    <location>
        <begin position="920"/>
        <end position="930"/>
    </location>
</feature>
<feature type="compositionally biased region" description="Low complexity" evidence="4">
    <location>
        <begin position="1993"/>
        <end position="2024"/>
    </location>
</feature>
<feature type="region of interest" description="Disordered" evidence="4">
    <location>
        <begin position="909"/>
        <end position="1025"/>
    </location>
</feature>
<feature type="compositionally biased region" description="Low complexity" evidence="4">
    <location>
        <begin position="415"/>
        <end position="436"/>
    </location>
</feature>
<dbReference type="SMART" id="SM00364">
    <property type="entry name" value="LRR_BAC"/>
    <property type="match status" value="5"/>
</dbReference>
<dbReference type="Gene3D" id="3.80.10.10">
    <property type="entry name" value="Ribonuclease Inhibitor"/>
    <property type="match status" value="2"/>
</dbReference>
<feature type="region of interest" description="Disordered" evidence="4">
    <location>
        <begin position="1119"/>
        <end position="1264"/>
    </location>
</feature>
<keyword evidence="7" id="KW-1185">Reference proteome</keyword>
<dbReference type="Proteomes" id="UP001165090">
    <property type="component" value="Unassembled WGS sequence"/>
</dbReference>
<feature type="region of interest" description="Disordered" evidence="4">
    <location>
        <begin position="1550"/>
        <end position="1581"/>
    </location>
</feature>
<dbReference type="PROSITE" id="PS50042">
    <property type="entry name" value="CNMP_BINDING_3"/>
    <property type="match status" value="1"/>
</dbReference>
<feature type="compositionally biased region" description="Gly residues" evidence="4">
    <location>
        <begin position="1406"/>
        <end position="1421"/>
    </location>
</feature>
<dbReference type="SMART" id="SM00369">
    <property type="entry name" value="LRR_TYP"/>
    <property type="match status" value="8"/>
</dbReference>
<feature type="compositionally biased region" description="Polar residues" evidence="4">
    <location>
        <begin position="1311"/>
        <end position="1325"/>
    </location>
</feature>
<feature type="region of interest" description="Disordered" evidence="4">
    <location>
        <begin position="1618"/>
        <end position="1654"/>
    </location>
</feature>
<dbReference type="PANTHER" id="PTHR45617">
    <property type="entry name" value="LEUCINE RICH REPEAT FAMILY PROTEIN"/>
    <property type="match status" value="1"/>
</dbReference>
<feature type="compositionally biased region" description="Polar residues" evidence="4">
    <location>
        <begin position="883"/>
        <end position="897"/>
    </location>
</feature>
<dbReference type="InterPro" id="IPR018490">
    <property type="entry name" value="cNMP-bd_dom_sf"/>
</dbReference>
<evidence type="ECO:0000313" key="6">
    <source>
        <dbReference type="EMBL" id="GLI67818.1"/>
    </source>
</evidence>
<dbReference type="EMBL" id="BSDZ01000079">
    <property type="protein sequence ID" value="GLI67818.1"/>
    <property type="molecule type" value="Genomic_DNA"/>
</dbReference>
<evidence type="ECO:0000256" key="1">
    <source>
        <dbReference type="ARBA" id="ARBA00004430"/>
    </source>
</evidence>
<dbReference type="Gene3D" id="2.60.120.10">
    <property type="entry name" value="Jelly Rolls"/>
    <property type="match status" value="1"/>
</dbReference>
<evidence type="ECO:0000256" key="2">
    <source>
        <dbReference type="ARBA" id="ARBA00022614"/>
    </source>
</evidence>
<keyword evidence="3" id="KW-0677">Repeat</keyword>
<evidence type="ECO:0000256" key="3">
    <source>
        <dbReference type="ARBA" id="ARBA00022737"/>
    </source>
</evidence>
<dbReference type="SUPFAM" id="SSF52058">
    <property type="entry name" value="L domain-like"/>
    <property type="match status" value="1"/>
</dbReference>
<feature type="compositionally biased region" description="Gly residues" evidence="4">
    <location>
        <begin position="1633"/>
        <end position="1650"/>
    </location>
</feature>
<feature type="non-terminal residue" evidence="6">
    <location>
        <position position="1"/>
    </location>
</feature>
<dbReference type="PANTHER" id="PTHR45617:SF180">
    <property type="entry name" value="ELRR (EXTRACELLULAR LEUCINE-RICH REPEAT) ONLY"/>
    <property type="match status" value="1"/>
</dbReference>
<feature type="region of interest" description="Disordered" evidence="4">
    <location>
        <begin position="1402"/>
        <end position="1444"/>
    </location>
</feature>
<dbReference type="Pfam" id="PF13855">
    <property type="entry name" value="LRR_8"/>
    <property type="match status" value="1"/>
</dbReference>
<evidence type="ECO:0000256" key="4">
    <source>
        <dbReference type="SAM" id="MobiDB-lite"/>
    </source>
</evidence>
<feature type="compositionally biased region" description="Polar residues" evidence="4">
    <location>
        <begin position="981"/>
        <end position="1001"/>
    </location>
</feature>
<feature type="region of interest" description="Disordered" evidence="4">
    <location>
        <begin position="1311"/>
        <end position="1390"/>
    </location>
</feature>
<feature type="compositionally biased region" description="Gly residues" evidence="4">
    <location>
        <begin position="437"/>
        <end position="456"/>
    </location>
</feature>
<dbReference type="InterPro" id="IPR003591">
    <property type="entry name" value="Leu-rich_rpt_typical-subtyp"/>
</dbReference>
<gene>
    <name evidence="6" type="ORF">VaNZ11_012099</name>
</gene>
<feature type="compositionally biased region" description="Low complexity" evidence="4">
    <location>
        <begin position="1125"/>
        <end position="1145"/>
    </location>
</feature>
<evidence type="ECO:0000259" key="5">
    <source>
        <dbReference type="PROSITE" id="PS50042"/>
    </source>
</evidence>
<dbReference type="PROSITE" id="PS51450">
    <property type="entry name" value="LRR"/>
    <property type="match status" value="1"/>
</dbReference>
<evidence type="ECO:0000313" key="7">
    <source>
        <dbReference type="Proteomes" id="UP001165090"/>
    </source>
</evidence>
<feature type="region of interest" description="Disordered" evidence="4">
    <location>
        <begin position="405"/>
        <end position="474"/>
    </location>
</feature>
<feature type="domain" description="Cyclic nucleotide-binding" evidence="5">
    <location>
        <begin position="123"/>
        <end position="171"/>
    </location>
</feature>
<accession>A0ABQ5SD09</accession>
<feature type="compositionally biased region" description="Basic residues" evidence="4">
    <location>
        <begin position="1550"/>
        <end position="1559"/>
    </location>
</feature>
<feature type="compositionally biased region" description="Low complexity" evidence="4">
    <location>
        <begin position="1675"/>
        <end position="1688"/>
    </location>
</feature>
<dbReference type="InterPro" id="IPR032675">
    <property type="entry name" value="LRR_dom_sf"/>
</dbReference>
<feature type="compositionally biased region" description="Low complexity" evidence="4">
    <location>
        <begin position="931"/>
        <end position="940"/>
    </location>
</feature>
<reference evidence="6 7" key="1">
    <citation type="journal article" date="2023" name="IScience">
        <title>Expanded male sex-determining region conserved during the evolution of homothallism in the green alga Volvox.</title>
        <authorList>
            <person name="Yamamoto K."/>
            <person name="Matsuzaki R."/>
            <person name="Mahakham W."/>
            <person name="Heman W."/>
            <person name="Sekimoto H."/>
            <person name="Kawachi M."/>
            <person name="Minakuchi Y."/>
            <person name="Toyoda A."/>
            <person name="Nozaki H."/>
        </authorList>
    </citation>
    <scope>NUCLEOTIDE SEQUENCE [LARGE SCALE GENOMIC DNA]</scope>
    <source>
        <strain evidence="6 7">NIES-4468</strain>
    </source>
</reference>
<feature type="compositionally biased region" description="Polar residues" evidence="4">
    <location>
        <begin position="1196"/>
        <end position="1230"/>
    </location>
</feature>
<feature type="compositionally biased region" description="Gly residues" evidence="4">
    <location>
        <begin position="1716"/>
        <end position="1725"/>
    </location>
</feature>
<comment type="subcellular location">
    <subcellularLocation>
        <location evidence="1">Cytoplasm</location>
        <location evidence="1">Cytoskeleton</location>
        <location evidence="1">Cilium axoneme</location>
    </subcellularLocation>
</comment>
<sequence>AGAGGGAKAGAAAIGMGVLPAAAAEEGYLKLLPALAALRTQVVVIRQGQSFSGRELLCQEEAGLVQDVGGHLDLPGRAVAAVVPKESLVALVFVSREVYHRAMAMQSEISVRRAVDSCCRLPFLRHTPLKELYRLSRYLQEVTFQPGEVVLNQGRENGFIYFLVSGEVQVVLDLPDTSEPLALAAAMAALSGCKLTPQQAQALAAHAAAAPAATGHGAGRLARDSIIHTTVTADGTAPPNGGSAPAALALAAVAAAVGGPSGSSGSQSLPSFGVTRRIVLGRRGSGVVLGDDLLREKRLTVGVVATSRCVCLAVSPQRFTMCCDPLTLRLFHKLRVQHSATALFTDSLVQQEDRAALGAMFREAVLTQSYGPASLKRLEAPEPKAWKAPNVRPEEIAIPADQVFQQRPAHKTVTNASPSSNGGPASSSLAVTTTAHSGGGAGGSRVSGGGSTGSGLGTFSAAQTSHTAPVNGSTGSAGAGSLLPGAVAGVDGGPPRLYGGLTVSLVQGLVGRGAEVGSMATFLQRIKTSEADALALPSGSGGRDGQLGPRDLDMSQQMRGITAQPQKVYTDMHEAACMAVIKVELAPGQLDVRLDPLAQVLDDIVVQWSDLAHRWGLQLVRWRTHDYVLVTQLDTATSPGGKRSRVRIMADTLLSMAAEFRRIVAQNEIPHLSMCAGMAIGGLFSSYDSGHFLVHCSGQAYTAAQHLCRMACEESHWQGTLLVADSVAQALSRTHKVTFAAGGSVLVGAVGGPPGSPRALAHQPTGRSIATSVGLDGDEDDEPVSQGTRPYFKRGGDGGGGSRRLLLTSSMDSGRVAHFLRVDTEGGDDGDLYGGEEYGLGSGKAGRNLQHVLSSNHRTLPRMVSVTASLPHLYNQHSHHTLTPHSTGTQQQRSGRRYLSNSLSALASGTSNSVVENPGYGNGNGGGCGGSPKSPRGSPRGLRHTTTRLAPMGSPIDAADGGVEPSGRSDDPHHQKRQQTTRRPTGQSEPRVSFHSKQSLVRHSGDGGSGTNLRSSMSEASPVQLTMSRLEETGAGVGAEVGTTPAAASVAASTMWPHMDRTDKLCDNGSGMWGASIQDSQRSTGAGLRLTANAHHRERIAAGNAMSYRQQLLQEVTQLRHQRQNQEQSPSKPSPQLQQRQQSGPRRCRWRQGPPGVSDSGYLSDVEGSVGSGRSPWREAGGAAANGNGNDNGNGTSSARMNKSALRSLSPSAAVPTSTPALQLSVEHTPSPSPVSAGLQQQIEQQAEEQLQPQTQQQQQDQPVAGADVLTATTPPMDTASPDPSVVHVNVNDATQSPEPIELRQCSLSELSHPHSQSPVENQEVAQIPEPTSSPPRCPSLSPNPTRSSSSNVCLSPIMGLTSKPPHTPGRVRVVSPEKKQSPRTPSPGYVTAAVRAVEGADEVSGGSGGRGGGSSSGGSGSSAVAVATRDSGGVDKGGKSPTTQLAVGASDVVSIAAAAAAAAAAGAPLLTLPARPIGVPSRRAPLGTQRPTSPYIPFSAIDPTSDAAVVARGGSPPPHTGPPGTAGTVSYIPKLVACNYGYLQIPSKSRSRSRHGSAVRHDVVDGDGASPTGPEVTVLRNIGAGGSGSYSRSPSANAFVESAAWVLPFASRPTSVTLASGRGTSPVPLTAAGGGSGGSGGSGGGGSGSGVIPQIATDAADAGSWAGIRRLPGSSLETPSTPKTPSPGRGGGPTTINAALVSRQCSPPPPSAASGGSGGGGPASGGRSSPSRRRGGSWQDLGSQRAAEQYAASLPLGLMSVSFSTAGLSRVPPLQRMLYLESLALSYNHLVGLASEQVMGLSPNLKVLTLVSADLDELPPDLGTLLPGLVELNLCSNRLVSLPPTIGSMTRLRSLSVAHNQLNSLPTSLYTLATLEHLLLQHNRLTVIDEALGNLRQLQALDLGFNRITQLPNETTALGGCLTRLAMPYNQLEALPPGFLLSMTHLAVLALDFNPHLAADPQLGGGRGSSKTVNGAAPDAPADAVAAAAAATSDSLRSRSPSRLTMSSVASRAAASGAPGAPSTEQSMGTELSFAPLPDPTAPSVTTLSAPLPSGGSLQEGLSVSTSVIVASASALSHLLKASAAPGAAVPMPMSPLPPTPTSPAPGAAPTAPQMLPALRILSLSAVQLVQVPSWIPAGLQVLDLSRNNLRRMPAWLCRRLAPSLTVLRLHTNRLESLPSEIRTMSQLQLLSLEENPVSSPERIATPQGAGWAAEWLYRKKYRSRPEILASLVAEHTGLTGAISGLAGGASTATMGAVSTDSFAVTGGGAGGGGGSIAGGSKSGAALAAAASVGGSSGVVSQTRSLRRGVTGGSNTHAAA</sequence>
<name>A0ABQ5SD09_9CHLO</name>
<dbReference type="InterPro" id="IPR014710">
    <property type="entry name" value="RmlC-like_jellyroll"/>
</dbReference>
<feature type="region of interest" description="Disordered" evidence="4">
    <location>
        <begin position="1670"/>
        <end position="1745"/>
    </location>
</feature>
<feature type="compositionally biased region" description="Low complexity" evidence="4">
    <location>
        <begin position="1240"/>
        <end position="1262"/>
    </location>
</feature>
<dbReference type="SUPFAM" id="SSF51206">
    <property type="entry name" value="cAMP-binding domain-like"/>
    <property type="match status" value="1"/>
</dbReference>
<feature type="region of interest" description="Disordered" evidence="4">
    <location>
        <begin position="1993"/>
        <end position="2058"/>
    </location>
</feature>
<feature type="region of interest" description="Disordered" evidence="4">
    <location>
        <begin position="756"/>
        <end position="801"/>
    </location>
</feature>
<protein>
    <recommendedName>
        <fullName evidence="5">Cyclic nucleotide-binding domain-containing protein</fullName>
    </recommendedName>
</protein>